<dbReference type="InterPro" id="IPR000210">
    <property type="entry name" value="BTB/POZ_dom"/>
</dbReference>
<dbReference type="InterPro" id="IPR011333">
    <property type="entry name" value="SKP1/BTB/POZ_sf"/>
</dbReference>
<dbReference type="SMART" id="SM00225">
    <property type="entry name" value="BTB"/>
    <property type="match status" value="1"/>
</dbReference>
<organism evidence="2 3">
    <name type="scientific">Periconia digitata</name>
    <dbReference type="NCBI Taxonomy" id="1303443"/>
    <lineage>
        <taxon>Eukaryota</taxon>
        <taxon>Fungi</taxon>
        <taxon>Dikarya</taxon>
        <taxon>Ascomycota</taxon>
        <taxon>Pezizomycotina</taxon>
        <taxon>Dothideomycetes</taxon>
        <taxon>Pleosporomycetidae</taxon>
        <taxon>Pleosporales</taxon>
        <taxon>Massarineae</taxon>
        <taxon>Periconiaceae</taxon>
        <taxon>Periconia</taxon>
    </lineage>
</organism>
<accession>A0A9W4XRB1</accession>
<keyword evidence="3" id="KW-1185">Reference proteome</keyword>
<proteinExistence type="predicted"/>
<dbReference type="CDD" id="cd18186">
    <property type="entry name" value="BTB_POZ_ZBTB_KLHL-like"/>
    <property type="match status" value="1"/>
</dbReference>
<dbReference type="PANTHER" id="PTHR47843">
    <property type="entry name" value="BTB DOMAIN-CONTAINING PROTEIN-RELATED"/>
    <property type="match status" value="1"/>
</dbReference>
<dbReference type="AlphaFoldDB" id="A0A9W4XRB1"/>
<dbReference type="Proteomes" id="UP001152607">
    <property type="component" value="Unassembled WGS sequence"/>
</dbReference>
<evidence type="ECO:0000259" key="1">
    <source>
        <dbReference type="PROSITE" id="PS50097"/>
    </source>
</evidence>
<comment type="caution">
    <text evidence="2">The sequence shown here is derived from an EMBL/GenBank/DDBJ whole genome shotgun (WGS) entry which is preliminary data.</text>
</comment>
<sequence>MNGNERGLLDSLKDSLASGEYSDLTITCGKDTYKVHKLIVCQQSKFFKGAMTFPGKEAQNNSIDLSDDEPDIIRILMNYLYSGNYETVQTDEDIPHAELPFHHQDVSEYTYDFPHYCTTDSWGMGDVCPHHTCRKSGVWYAFSGKSRMPGDISGFTCEQCDRSQSKADDLLIHAKLYEIADKYDIQGLKELVTEKFEEACTLSWNTKSFPLAAHHAFVSTPESDKGLRDIIVSTFSAHMELLKKPEVEALMLEFNGLAFGLLKEKLL</sequence>
<dbReference type="PANTHER" id="PTHR47843:SF5">
    <property type="entry name" value="BTB_POZ DOMAIN PROTEIN"/>
    <property type="match status" value="1"/>
</dbReference>
<evidence type="ECO:0000313" key="3">
    <source>
        <dbReference type="Proteomes" id="UP001152607"/>
    </source>
</evidence>
<dbReference type="OrthoDB" id="6359816at2759"/>
<protein>
    <recommendedName>
        <fullName evidence="1">BTB domain-containing protein</fullName>
    </recommendedName>
</protein>
<dbReference type="PROSITE" id="PS50097">
    <property type="entry name" value="BTB"/>
    <property type="match status" value="1"/>
</dbReference>
<reference evidence="2" key="1">
    <citation type="submission" date="2023-01" db="EMBL/GenBank/DDBJ databases">
        <authorList>
            <person name="Van Ghelder C."/>
            <person name="Rancurel C."/>
        </authorList>
    </citation>
    <scope>NUCLEOTIDE SEQUENCE</scope>
    <source>
        <strain evidence="2">CNCM I-4278</strain>
    </source>
</reference>
<dbReference type="Gene3D" id="3.30.710.10">
    <property type="entry name" value="Potassium Channel Kv1.1, Chain A"/>
    <property type="match status" value="1"/>
</dbReference>
<gene>
    <name evidence="2" type="ORF">PDIGIT_LOCUS2901</name>
</gene>
<dbReference type="Pfam" id="PF00651">
    <property type="entry name" value="BTB"/>
    <property type="match status" value="1"/>
</dbReference>
<name>A0A9W4XRB1_9PLEO</name>
<dbReference type="SUPFAM" id="SSF54695">
    <property type="entry name" value="POZ domain"/>
    <property type="match status" value="1"/>
</dbReference>
<feature type="domain" description="BTB" evidence="1">
    <location>
        <begin position="22"/>
        <end position="89"/>
    </location>
</feature>
<dbReference type="EMBL" id="CAOQHR010000002">
    <property type="protein sequence ID" value="CAI6302774.1"/>
    <property type="molecule type" value="Genomic_DNA"/>
</dbReference>
<evidence type="ECO:0000313" key="2">
    <source>
        <dbReference type="EMBL" id="CAI6302774.1"/>
    </source>
</evidence>